<evidence type="ECO:0000256" key="1">
    <source>
        <dbReference type="SAM" id="MobiDB-lite"/>
    </source>
</evidence>
<name>A0ABD6EF52_9BILA</name>
<organism evidence="4 5">
    <name type="scientific">Gnathostoma spinigerum</name>
    <dbReference type="NCBI Taxonomy" id="75299"/>
    <lineage>
        <taxon>Eukaryota</taxon>
        <taxon>Metazoa</taxon>
        <taxon>Ecdysozoa</taxon>
        <taxon>Nematoda</taxon>
        <taxon>Chromadorea</taxon>
        <taxon>Rhabditida</taxon>
        <taxon>Spirurina</taxon>
        <taxon>Gnathostomatomorpha</taxon>
        <taxon>Gnathostomatoidea</taxon>
        <taxon>Gnathostomatidae</taxon>
        <taxon>Gnathostoma</taxon>
    </lineage>
</organism>
<protein>
    <recommendedName>
        <fullName evidence="6">Protein tyrosine phosphatase</fullName>
    </recommendedName>
</protein>
<sequence>MTRGRDVCSVANEDHGARGRTTDKKSLLKIKSIERMSPIGMKFAHHSKGSGKSEAKKLSNAEKWVAETCELGVRGIRKEFVSDIRNYVPEGTQSAWEDEENIEKNRYDDVRLLDKTRVILKDTPDHSDYIHASYVHLDDGMSYICAQGPMQNTVEAFWIMVLQEDAKVVLQLCQTIEEGKEKCFEYIPTKTNENFGAVKVTVLDKPSNVLSLKNVKRSKLKAEYKGKANEIWHIFYSGWPDHVAADSPAVCREVRQLVHKYYGKKPIVAHCSAGIGRTGTFVAIEIAMQRLEKNQTISMSDISKELRNQRLGAIQTDQVSTFIERHAFDG</sequence>
<dbReference type="InterPro" id="IPR000242">
    <property type="entry name" value="PTP_cat"/>
</dbReference>
<dbReference type="AlphaFoldDB" id="A0ABD6EF52"/>
<dbReference type="SMART" id="SM00194">
    <property type="entry name" value="PTPc"/>
    <property type="match status" value="1"/>
</dbReference>
<dbReference type="SUPFAM" id="SSF52799">
    <property type="entry name" value="(Phosphotyrosine protein) phosphatases II"/>
    <property type="match status" value="1"/>
</dbReference>
<dbReference type="Gene3D" id="3.90.190.10">
    <property type="entry name" value="Protein tyrosine phosphatase superfamily"/>
    <property type="match status" value="1"/>
</dbReference>
<dbReference type="SMART" id="SM00404">
    <property type="entry name" value="PTPc_motif"/>
    <property type="match status" value="1"/>
</dbReference>
<evidence type="ECO:0000313" key="4">
    <source>
        <dbReference type="EMBL" id="MFH4977851.1"/>
    </source>
</evidence>
<feature type="domain" description="Tyrosine specific protein phosphatases" evidence="3">
    <location>
        <begin position="252"/>
        <end position="321"/>
    </location>
</feature>
<dbReference type="InterPro" id="IPR052782">
    <property type="entry name" value="Oocyte-zygote_transition_reg"/>
</dbReference>
<dbReference type="PROSITE" id="PS50055">
    <property type="entry name" value="TYR_PHOSPHATASE_PTP"/>
    <property type="match status" value="1"/>
</dbReference>
<reference evidence="4 5" key="1">
    <citation type="submission" date="2024-08" db="EMBL/GenBank/DDBJ databases">
        <title>Gnathostoma spinigerum genome.</title>
        <authorList>
            <person name="Gonzalez-Bertolin B."/>
            <person name="Monzon S."/>
            <person name="Zaballos A."/>
            <person name="Jimenez P."/>
            <person name="Dekumyoy P."/>
            <person name="Varona S."/>
            <person name="Cuesta I."/>
            <person name="Sumanam S."/>
            <person name="Adisakwattana P."/>
            <person name="Gasser R.B."/>
            <person name="Hernandez-Gonzalez A."/>
            <person name="Young N.D."/>
            <person name="Perteguer M.J."/>
        </authorList>
    </citation>
    <scope>NUCLEOTIDE SEQUENCE [LARGE SCALE GENOMIC DNA]</scope>
    <source>
        <strain evidence="4">AL3</strain>
        <tissue evidence="4">Liver</tissue>
    </source>
</reference>
<feature type="region of interest" description="Disordered" evidence="1">
    <location>
        <begin position="1"/>
        <end position="24"/>
    </location>
</feature>
<dbReference type="InterPro" id="IPR003595">
    <property type="entry name" value="Tyr_Pase_cat"/>
</dbReference>
<dbReference type="PRINTS" id="PR00700">
    <property type="entry name" value="PRTYPHPHTASE"/>
</dbReference>
<dbReference type="InterPro" id="IPR029021">
    <property type="entry name" value="Prot-tyrosine_phosphatase-like"/>
</dbReference>
<evidence type="ECO:0000259" key="3">
    <source>
        <dbReference type="PROSITE" id="PS50056"/>
    </source>
</evidence>
<gene>
    <name evidence="4" type="ORF">AB6A40_004560</name>
</gene>
<evidence type="ECO:0008006" key="6">
    <source>
        <dbReference type="Google" id="ProtNLM"/>
    </source>
</evidence>
<comment type="caution">
    <text evidence="4">The sequence shown here is derived from an EMBL/GenBank/DDBJ whole genome shotgun (WGS) entry which is preliminary data.</text>
</comment>
<keyword evidence="5" id="KW-1185">Reference proteome</keyword>
<dbReference type="Proteomes" id="UP001608902">
    <property type="component" value="Unassembled WGS sequence"/>
</dbReference>
<dbReference type="EMBL" id="JBGFUD010002664">
    <property type="protein sequence ID" value="MFH4977851.1"/>
    <property type="molecule type" value="Genomic_DNA"/>
</dbReference>
<dbReference type="CDD" id="cd00047">
    <property type="entry name" value="PTPc"/>
    <property type="match status" value="1"/>
</dbReference>
<evidence type="ECO:0000259" key="2">
    <source>
        <dbReference type="PROSITE" id="PS50055"/>
    </source>
</evidence>
<dbReference type="InterPro" id="IPR000387">
    <property type="entry name" value="Tyr_Pase_dom"/>
</dbReference>
<accession>A0ABD6EF52</accession>
<dbReference type="Pfam" id="PF00102">
    <property type="entry name" value="Y_phosphatase"/>
    <property type="match status" value="1"/>
</dbReference>
<dbReference type="PANTHER" id="PTHR46163">
    <property type="entry name" value="TYROSINE-PROTEIN PHOSPHATASE-RELATED"/>
    <property type="match status" value="1"/>
</dbReference>
<feature type="domain" description="Tyrosine-protein phosphatase" evidence="2">
    <location>
        <begin position="76"/>
        <end position="330"/>
    </location>
</feature>
<proteinExistence type="predicted"/>
<evidence type="ECO:0000313" key="5">
    <source>
        <dbReference type="Proteomes" id="UP001608902"/>
    </source>
</evidence>
<dbReference type="PROSITE" id="PS50056">
    <property type="entry name" value="TYR_PHOSPHATASE_2"/>
    <property type="match status" value="1"/>
</dbReference>